<dbReference type="PANTHER" id="PTHR30332">
    <property type="entry name" value="PROBABLE GENERAL SECRETION PATHWAY PROTEIN D"/>
    <property type="match status" value="1"/>
</dbReference>
<dbReference type="InterPro" id="IPR004846">
    <property type="entry name" value="T2SS/T3SS_dom"/>
</dbReference>
<feature type="chain" id="PRO_5045732287" evidence="2">
    <location>
        <begin position="21"/>
        <end position="393"/>
    </location>
</feature>
<dbReference type="InterPro" id="IPR032789">
    <property type="entry name" value="T2SS-T3SS_pil_N"/>
</dbReference>
<protein>
    <submittedName>
        <fullName evidence="5">Type II and III secretion system protein family protein</fullName>
    </submittedName>
</protein>
<proteinExistence type="inferred from homology"/>
<comment type="caution">
    <text evidence="5">The sequence shown here is derived from an EMBL/GenBank/DDBJ whole genome shotgun (WGS) entry which is preliminary data.</text>
</comment>
<evidence type="ECO:0000313" key="6">
    <source>
        <dbReference type="Proteomes" id="UP001596422"/>
    </source>
</evidence>
<evidence type="ECO:0000256" key="1">
    <source>
        <dbReference type="RuleBase" id="RU004003"/>
    </source>
</evidence>
<feature type="signal peptide" evidence="2">
    <location>
        <begin position="1"/>
        <end position="20"/>
    </location>
</feature>
<comment type="similarity">
    <text evidence="1">Belongs to the bacterial secretin family.</text>
</comment>
<keyword evidence="2" id="KW-0732">Signal</keyword>
<dbReference type="InterPro" id="IPR001775">
    <property type="entry name" value="GspD/PilQ"/>
</dbReference>
<evidence type="ECO:0000259" key="3">
    <source>
        <dbReference type="Pfam" id="PF00263"/>
    </source>
</evidence>
<evidence type="ECO:0000313" key="5">
    <source>
        <dbReference type="EMBL" id="MFC6671229.1"/>
    </source>
</evidence>
<dbReference type="PANTHER" id="PTHR30332:SF17">
    <property type="entry name" value="TYPE IV PILIATION SYSTEM PROTEIN DR_0774-RELATED"/>
    <property type="match status" value="1"/>
</dbReference>
<sequence>MLLRILMLMLTLAVPTALQAQERNLLVGSQTTLAVPAGIERVAVGTPEVAGVQVLSSRQLLVTGKAAGETSLQVWLRGRPAPIDYQLNVYPPDVSPDSIQVQTDIKVVEVSRQALKSAGFFFGKNTGNTTLAIGGSALSGVESNDNGGFTLTSGSGFLADSGAFGIIAGDASRGLLGTVSALSSNGFAYTLAEPSLVSMSGQPAFFLAGGEFPFPKSSDDGEISVDFKEFGIRLQLTPTVLADQRILLKVAPEVSELNFIDGLQAAGVAVPALQVRRTDTTVQLGTGESLIISGLVSHSTMKSADRLPFLGDIPVLGAFFRSTRLDRSDKELLMIVTPHLVRPLARDAELPPLPGEIYRHYQPSFARLLFLDPAPGTPGTLPPGMGFSGEARP</sequence>
<dbReference type="Proteomes" id="UP001596422">
    <property type="component" value="Unassembled WGS sequence"/>
</dbReference>
<feature type="domain" description="Type II/III secretion system secretin-like" evidence="3">
    <location>
        <begin position="181"/>
        <end position="342"/>
    </location>
</feature>
<dbReference type="Pfam" id="PF13629">
    <property type="entry name" value="T2SS-T3SS_pil_N"/>
    <property type="match status" value="1"/>
</dbReference>
<dbReference type="PRINTS" id="PR00811">
    <property type="entry name" value="BCTERIALGSPD"/>
</dbReference>
<dbReference type="EMBL" id="JBHSWE010000001">
    <property type="protein sequence ID" value="MFC6671229.1"/>
    <property type="molecule type" value="Genomic_DNA"/>
</dbReference>
<dbReference type="Pfam" id="PF00263">
    <property type="entry name" value="Secretin"/>
    <property type="match status" value="1"/>
</dbReference>
<reference evidence="6" key="1">
    <citation type="journal article" date="2019" name="Int. J. Syst. Evol. Microbiol.">
        <title>The Global Catalogue of Microorganisms (GCM) 10K type strain sequencing project: providing services to taxonomists for standard genome sequencing and annotation.</title>
        <authorList>
            <consortium name="The Broad Institute Genomics Platform"/>
            <consortium name="The Broad Institute Genome Sequencing Center for Infectious Disease"/>
            <person name="Wu L."/>
            <person name="Ma J."/>
        </authorList>
    </citation>
    <scope>NUCLEOTIDE SEQUENCE [LARGE SCALE GENOMIC DNA]</scope>
    <source>
        <strain evidence="6">NBRC 111756</strain>
    </source>
</reference>
<name>A0ABW2A1I2_9GAMM</name>
<dbReference type="InterPro" id="IPR050810">
    <property type="entry name" value="Bact_Secretion_Sys_Channel"/>
</dbReference>
<dbReference type="RefSeq" id="WP_379909739.1">
    <property type="nucleotide sequence ID" value="NZ_JBHSWE010000001.1"/>
</dbReference>
<gene>
    <name evidence="5" type="ORF">ACFQDL_14960</name>
</gene>
<evidence type="ECO:0000259" key="4">
    <source>
        <dbReference type="Pfam" id="PF13629"/>
    </source>
</evidence>
<accession>A0ABW2A1I2</accession>
<feature type="domain" description="Pilus formation protein N-terminal" evidence="4">
    <location>
        <begin position="20"/>
        <end position="89"/>
    </location>
</feature>
<organism evidence="5 6">
    <name type="scientific">Marinobacterium aestuariivivens</name>
    <dbReference type="NCBI Taxonomy" id="1698799"/>
    <lineage>
        <taxon>Bacteria</taxon>
        <taxon>Pseudomonadati</taxon>
        <taxon>Pseudomonadota</taxon>
        <taxon>Gammaproteobacteria</taxon>
        <taxon>Oceanospirillales</taxon>
        <taxon>Oceanospirillaceae</taxon>
        <taxon>Marinobacterium</taxon>
    </lineage>
</organism>
<keyword evidence="6" id="KW-1185">Reference proteome</keyword>
<evidence type="ECO:0000256" key="2">
    <source>
        <dbReference type="SAM" id="SignalP"/>
    </source>
</evidence>